<protein>
    <recommendedName>
        <fullName evidence="3">Ribbon-helix-helix protein, copG family</fullName>
    </recommendedName>
</protein>
<proteinExistence type="predicted"/>
<reference evidence="2" key="1">
    <citation type="submission" date="2017-02" db="EMBL/GenBank/DDBJ databases">
        <authorList>
            <person name="Varghese N."/>
            <person name="Submissions S."/>
        </authorList>
    </citation>
    <scope>NUCLEOTIDE SEQUENCE [LARGE SCALE GENOMIC DNA]</scope>
    <source>
        <strain evidence="2">ATCC 35199</strain>
    </source>
</reference>
<keyword evidence="2" id="KW-1185">Reference proteome</keyword>
<dbReference type="AlphaFoldDB" id="A0A1T5DTY5"/>
<dbReference type="Proteomes" id="UP000243406">
    <property type="component" value="Unassembled WGS sequence"/>
</dbReference>
<evidence type="ECO:0000313" key="1">
    <source>
        <dbReference type="EMBL" id="SKB75228.1"/>
    </source>
</evidence>
<dbReference type="EMBL" id="FUYN01000016">
    <property type="protein sequence ID" value="SKB75228.1"/>
    <property type="molecule type" value="Genomic_DNA"/>
</dbReference>
<dbReference type="RefSeq" id="WP_079590863.1">
    <property type="nucleotide sequence ID" value="NZ_FUYN01000016.1"/>
</dbReference>
<organism evidence="1 2">
    <name type="scientific">Acetoanaerobium noterae</name>
    <dbReference type="NCBI Taxonomy" id="745369"/>
    <lineage>
        <taxon>Bacteria</taxon>
        <taxon>Bacillati</taxon>
        <taxon>Bacillota</taxon>
        <taxon>Clostridia</taxon>
        <taxon>Peptostreptococcales</taxon>
        <taxon>Filifactoraceae</taxon>
        <taxon>Acetoanaerobium</taxon>
    </lineage>
</organism>
<evidence type="ECO:0008006" key="3">
    <source>
        <dbReference type="Google" id="ProtNLM"/>
    </source>
</evidence>
<sequence>MKFDQEQQKEIETIKERNIKIKLSDADCERISKLAGKSGLSVGELLENFIGDLVGGTYSNGSDERDRAEQWYERCWFSWMNEDTLLHYLLDWGHDVDDFLTAVDEKEYYEVNPQDFTEEVEKLEEGEKLWFIDEIEEITKPYLEKNSDANLMEEIEKCRKWLKELNLMLGNEDYTQTI</sequence>
<name>A0A1T5DTY5_9FIRM</name>
<accession>A0A1T5DTY5</accession>
<evidence type="ECO:0000313" key="2">
    <source>
        <dbReference type="Proteomes" id="UP000243406"/>
    </source>
</evidence>
<dbReference type="OrthoDB" id="1915448at2"/>
<gene>
    <name evidence="1" type="ORF">SAMN02745120_0151</name>
</gene>